<dbReference type="SUPFAM" id="SSF103473">
    <property type="entry name" value="MFS general substrate transporter"/>
    <property type="match status" value="1"/>
</dbReference>
<feature type="domain" description="Major facilitator superfamily (MFS) profile" evidence="7">
    <location>
        <begin position="30"/>
        <end position="401"/>
    </location>
</feature>
<feature type="transmembrane region" description="Helical" evidence="6">
    <location>
        <begin position="379"/>
        <end position="397"/>
    </location>
</feature>
<dbReference type="Pfam" id="PF07690">
    <property type="entry name" value="MFS_1"/>
    <property type="match status" value="1"/>
</dbReference>
<evidence type="ECO:0000256" key="1">
    <source>
        <dbReference type="ARBA" id="ARBA00004651"/>
    </source>
</evidence>
<dbReference type="AlphaFoldDB" id="A0A7W4YIL6"/>
<feature type="transmembrane region" description="Helical" evidence="6">
    <location>
        <begin position="228"/>
        <end position="248"/>
    </location>
</feature>
<dbReference type="RefSeq" id="WP_021762701.1">
    <property type="nucleotide sequence ID" value="NZ_JACHVP010000001.1"/>
</dbReference>
<evidence type="ECO:0000256" key="2">
    <source>
        <dbReference type="ARBA" id="ARBA00022475"/>
    </source>
</evidence>
<evidence type="ECO:0000313" key="9">
    <source>
        <dbReference type="Proteomes" id="UP000538196"/>
    </source>
</evidence>
<name>A0A7W4YIL6_LEIAQ</name>
<dbReference type="PANTHER" id="PTHR43124">
    <property type="entry name" value="PURINE EFFLUX PUMP PBUE"/>
    <property type="match status" value="1"/>
</dbReference>
<feature type="transmembrane region" description="Helical" evidence="6">
    <location>
        <begin position="185"/>
        <end position="207"/>
    </location>
</feature>
<feature type="transmembrane region" description="Helical" evidence="6">
    <location>
        <begin position="350"/>
        <end position="373"/>
    </location>
</feature>
<evidence type="ECO:0000259" key="7">
    <source>
        <dbReference type="PROSITE" id="PS50850"/>
    </source>
</evidence>
<evidence type="ECO:0000313" key="8">
    <source>
        <dbReference type="EMBL" id="MBB2967161.1"/>
    </source>
</evidence>
<dbReference type="InterPro" id="IPR050189">
    <property type="entry name" value="MFS_Efflux_Transporters"/>
</dbReference>
<dbReference type="GO" id="GO:0005886">
    <property type="term" value="C:plasma membrane"/>
    <property type="evidence" value="ECO:0007669"/>
    <property type="project" value="UniProtKB-SubCell"/>
</dbReference>
<accession>A0A7W4YIL6</accession>
<feature type="transmembrane region" description="Helical" evidence="6">
    <location>
        <begin position="28"/>
        <end position="49"/>
    </location>
</feature>
<proteinExistence type="predicted"/>
<dbReference type="InterPro" id="IPR020846">
    <property type="entry name" value="MFS_dom"/>
</dbReference>
<keyword evidence="3 6" id="KW-0812">Transmembrane</keyword>
<feature type="transmembrane region" description="Helical" evidence="6">
    <location>
        <begin position="289"/>
        <end position="309"/>
    </location>
</feature>
<dbReference type="InterPro" id="IPR011701">
    <property type="entry name" value="MFS"/>
</dbReference>
<evidence type="ECO:0000256" key="6">
    <source>
        <dbReference type="SAM" id="Phobius"/>
    </source>
</evidence>
<dbReference type="PROSITE" id="PS50850">
    <property type="entry name" value="MFS"/>
    <property type="match status" value="1"/>
</dbReference>
<reference evidence="8 9" key="1">
    <citation type="submission" date="2020-08" db="EMBL/GenBank/DDBJ databases">
        <title>Sequencing the genomes of 1000 actinobacteria strains.</title>
        <authorList>
            <person name="Klenk H.-P."/>
        </authorList>
    </citation>
    <scope>NUCLEOTIDE SEQUENCE [LARGE SCALE GENOMIC DNA]</scope>
    <source>
        <strain evidence="8 9">DSM 20146</strain>
    </source>
</reference>
<gene>
    <name evidence="8" type="ORF">FHX33_001893</name>
</gene>
<keyword evidence="2" id="KW-1003">Cell membrane</keyword>
<evidence type="ECO:0000256" key="5">
    <source>
        <dbReference type="ARBA" id="ARBA00023136"/>
    </source>
</evidence>
<keyword evidence="4 6" id="KW-1133">Transmembrane helix</keyword>
<feature type="transmembrane region" description="Helical" evidence="6">
    <location>
        <begin position="125"/>
        <end position="146"/>
    </location>
</feature>
<dbReference type="EMBL" id="JACHVP010000001">
    <property type="protein sequence ID" value="MBB2967161.1"/>
    <property type="molecule type" value="Genomic_DNA"/>
</dbReference>
<dbReference type="CDD" id="cd17324">
    <property type="entry name" value="MFS_NepI_like"/>
    <property type="match status" value="1"/>
</dbReference>
<keyword evidence="9" id="KW-1185">Reference proteome</keyword>
<dbReference type="PANTHER" id="PTHR43124:SF3">
    <property type="entry name" value="CHLORAMPHENICOL EFFLUX PUMP RV0191"/>
    <property type="match status" value="1"/>
</dbReference>
<dbReference type="GO" id="GO:0022857">
    <property type="term" value="F:transmembrane transporter activity"/>
    <property type="evidence" value="ECO:0007669"/>
    <property type="project" value="InterPro"/>
</dbReference>
<evidence type="ECO:0000256" key="4">
    <source>
        <dbReference type="ARBA" id="ARBA00022989"/>
    </source>
</evidence>
<feature type="transmembrane region" description="Helical" evidence="6">
    <location>
        <begin position="315"/>
        <end position="338"/>
    </location>
</feature>
<evidence type="ECO:0000256" key="3">
    <source>
        <dbReference type="ARBA" id="ARBA00022692"/>
    </source>
</evidence>
<keyword evidence="5 6" id="KW-0472">Membrane</keyword>
<comment type="subcellular location">
    <subcellularLocation>
        <location evidence="1">Cell membrane</location>
        <topology evidence="1">Multi-pass membrane protein</topology>
    </subcellularLocation>
</comment>
<feature type="transmembrane region" description="Helical" evidence="6">
    <location>
        <begin position="254"/>
        <end position="277"/>
    </location>
</feature>
<dbReference type="Gene3D" id="1.20.1250.20">
    <property type="entry name" value="MFS general substrate transporter like domains"/>
    <property type="match status" value="2"/>
</dbReference>
<comment type="caution">
    <text evidence="8">The sequence shown here is derived from an EMBL/GenBank/DDBJ whole genome shotgun (WGS) entry which is preliminary data.</text>
</comment>
<feature type="transmembrane region" description="Helical" evidence="6">
    <location>
        <begin position="96"/>
        <end position="119"/>
    </location>
</feature>
<feature type="transmembrane region" description="Helical" evidence="6">
    <location>
        <begin position="69"/>
        <end position="89"/>
    </location>
</feature>
<sequence>MTVSDTVPTSPTAAVRAQNAPGGETARWGGVVALLVGVFVLVTSEFLPASLLPSMAAEFGVTEGVAGQVVTATALVGVIAGPATALVFPRLDRRRLLLGLLILALAANLVTAIAPAFWIVVIARIALGMAISGTWSMALAVSAHLVPPRHLGRAMMVVNTGVSAATVAAVPLGALISSLAGWRVVFFAVAGATVIAIVVMAIVMPSVPAAAGTGLRALVATIRSKAMIVGLVGVLLIVAGHFASFTYIRPAAESISGLGAGGIAVLLAVYGVGGLIGNLVTGSVVDKRLATTLVVLPTILGAAVIVFSFSTGSVVFAFIAVAVWGMAFGGVPTMAQTWSARVEPERMESAGGLTVATFQLGISTGAVVGGVLIDATSVSVVFVAGGISAVLGGLLIASTRRWFPRRG</sequence>
<protein>
    <submittedName>
        <fullName evidence="8">DHA1 family purine ribonucleoside efflux pump-like MFS transporter</fullName>
    </submittedName>
</protein>
<dbReference type="Proteomes" id="UP000538196">
    <property type="component" value="Unassembled WGS sequence"/>
</dbReference>
<dbReference type="InterPro" id="IPR036259">
    <property type="entry name" value="MFS_trans_sf"/>
</dbReference>
<feature type="transmembrane region" description="Helical" evidence="6">
    <location>
        <begin position="158"/>
        <end position="179"/>
    </location>
</feature>
<organism evidence="8 9">
    <name type="scientific">Leifsonia aquatica</name>
    <name type="common">Corynebacterium aquaticum</name>
    <dbReference type="NCBI Taxonomy" id="144185"/>
    <lineage>
        <taxon>Bacteria</taxon>
        <taxon>Bacillati</taxon>
        <taxon>Actinomycetota</taxon>
        <taxon>Actinomycetes</taxon>
        <taxon>Micrococcales</taxon>
        <taxon>Microbacteriaceae</taxon>
        <taxon>Leifsonia</taxon>
    </lineage>
</organism>